<comment type="similarity">
    <text evidence="1">Belongs to the protein-tyrosine phosphatase family. Non-receptor class dual specificity subfamily.</text>
</comment>
<protein>
    <recommendedName>
        <fullName evidence="2">protein-tyrosine-phosphatase</fullName>
        <ecNumber evidence="2">3.1.3.48</ecNumber>
    </recommendedName>
</protein>
<dbReference type="GO" id="GO:0004725">
    <property type="term" value="F:protein tyrosine phosphatase activity"/>
    <property type="evidence" value="ECO:0007669"/>
    <property type="project" value="UniProtKB-EC"/>
</dbReference>
<dbReference type="SMART" id="SM00195">
    <property type="entry name" value="DSPc"/>
    <property type="match status" value="1"/>
</dbReference>
<dbReference type="GeneID" id="19012291"/>
<name>K8ENA4_9CHLO</name>
<dbReference type="InterPro" id="IPR029021">
    <property type="entry name" value="Prot-tyrosine_phosphatase-like"/>
</dbReference>
<gene>
    <name evidence="6" type="ordered locus">Bathy13g00620</name>
</gene>
<evidence type="ECO:0000256" key="4">
    <source>
        <dbReference type="ARBA" id="ARBA00022912"/>
    </source>
</evidence>
<dbReference type="eggNOG" id="KOG1716">
    <property type="taxonomic scope" value="Eukaryota"/>
</dbReference>
<dbReference type="STRING" id="41875.K8ENA4"/>
<dbReference type="SUPFAM" id="SSF52799">
    <property type="entry name" value="(Phosphotyrosine protein) phosphatases II"/>
    <property type="match status" value="1"/>
</dbReference>
<dbReference type="PROSITE" id="PS50056">
    <property type="entry name" value="TYR_PHOSPHATASE_2"/>
    <property type="match status" value="1"/>
</dbReference>
<dbReference type="Proteomes" id="UP000198341">
    <property type="component" value="Chromosome 13"/>
</dbReference>
<dbReference type="InterPro" id="IPR000340">
    <property type="entry name" value="Dual-sp_phosphatase_cat-dom"/>
</dbReference>
<sequence>MSSLPMTEVHPNISVCGEKEARELLFSSSSTKNENNTNRFSRILAIGFPSAPFTDEEIALLATTFSFIVVRFVLTPPSLSLSHIYYIVTIVKSNVTVYPIVLEDAVDADLLSILHETTSFFSSKREENEKILVFCNAGVSRSVAVVLAHIVWKKMKERNDFGGDDIDGAVFVERALRDVREKYPPASPNEGFLEQLELWVNMGCRLVATDETYKLFKHSQLERIRRERGCVDRGAVEEDPEKEMKNNNGAMTGSISQYYSCRKCRRILATSKNVLEHESGTGIDAFSWRQRRRGNDGGATKTSSSSCSSIFVSPITWMMLDQTEENEPVIFQENSGKIHCPKCRSKIGAFAWSGERCNCGAFVAPSFHIQKAKLDAFTVRGANGK</sequence>
<evidence type="ECO:0000256" key="3">
    <source>
        <dbReference type="ARBA" id="ARBA00022801"/>
    </source>
</evidence>
<reference evidence="6 7" key="1">
    <citation type="submission" date="2011-10" db="EMBL/GenBank/DDBJ databases">
        <authorList>
            <person name="Genoscope - CEA"/>
        </authorList>
    </citation>
    <scope>NUCLEOTIDE SEQUENCE [LARGE SCALE GENOMIC DNA]</scope>
    <source>
        <strain evidence="6 7">RCC 1105</strain>
    </source>
</reference>
<keyword evidence="3" id="KW-0378">Hydrolase</keyword>
<dbReference type="AlphaFoldDB" id="K8ENA4"/>
<keyword evidence="7" id="KW-1185">Reference proteome</keyword>
<dbReference type="Gene3D" id="3.90.190.10">
    <property type="entry name" value="Protein tyrosine phosphatase superfamily"/>
    <property type="match status" value="1"/>
</dbReference>
<dbReference type="Pfam" id="PF00782">
    <property type="entry name" value="DSPc"/>
    <property type="match status" value="1"/>
</dbReference>
<proteinExistence type="inferred from homology"/>
<evidence type="ECO:0000256" key="2">
    <source>
        <dbReference type="ARBA" id="ARBA00013064"/>
    </source>
</evidence>
<evidence type="ECO:0000259" key="5">
    <source>
        <dbReference type="PROSITE" id="PS50056"/>
    </source>
</evidence>
<evidence type="ECO:0000313" key="6">
    <source>
        <dbReference type="EMBL" id="CCO19434.1"/>
    </source>
</evidence>
<dbReference type="KEGG" id="bpg:Bathy13g00620"/>
<organism evidence="6 7">
    <name type="scientific">Bathycoccus prasinos</name>
    <dbReference type="NCBI Taxonomy" id="41875"/>
    <lineage>
        <taxon>Eukaryota</taxon>
        <taxon>Viridiplantae</taxon>
        <taxon>Chlorophyta</taxon>
        <taxon>Mamiellophyceae</taxon>
        <taxon>Mamiellales</taxon>
        <taxon>Bathycoccaceae</taxon>
        <taxon>Bathycoccus</taxon>
    </lineage>
</organism>
<dbReference type="CDD" id="cd14498">
    <property type="entry name" value="DSP"/>
    <property type="match status" value="1"/>
</dbReference>
<evidence type="ECO:0000256" key="1">
    <source>
        <dbReference type="ARBA" id="ARBA00008601"/>
    </source>
</evidence>
<dbReference type="InterPro" id="IPR000387">
    <property type="entry name" value="Tyr_Pase_dom"/>
</dbReference>
<dbReference type="PANTHER" id="PTHR45848:SF4">
    <property type="entry name" value="DUAL SPECIFICITY PROTEIN PHOSPHATASE 12"/>
    <property type="match status" value="1"/>
</dbReference>
<dbReference type="EMBL" id="FO082266">
    <property type="protein sequence ID" value="CCO19434.1"/>
    <property type="molecule type" value="Genomic_DNA"/>
</dbReference>
<dbReference type="PANTHER" id="PTHR45848">
    <property type="entry name" value="DUAL SPECIFICITY PROTEIN PHOSPHATASE 12 FAMILY MEMBER"/>
    <property type="match status" value="1"/>
</dbReference>
<dbReference type="InterPro" id="IPR020422">
    <property type="entry name" value="TYR_PHOSPHATASE_DUAL_dom"/>
</dbReference>
<dbReference type="EC" id="3.1.3.48" evidence="2"/>
<evidence type="ECO:0000313" key="7">
    <source>
        <dbReference type="Proteomes" id="UP000198341"/>
    </source>
</evidence>
<feature type="domain" description="Tyrosine specific protein phosphatases" evidence="5">
    <location>
        <begin position="108"/>
        <end position="184"/>
    </location>
</feature>
<dbReference type="OrthoDB" id="2017893at2759"/>
<dbReference type="RefSeq" id="XP_007509631.1">
    <property type="nucleotide sequence ID" value="XM_007509569.1"/>
</dbReference>
<dbReference type="GO" id="GO:0008138">
    <property type="term" value="F:protein tyrosine/serine/threonine phosphatase activity"/>
    <property type="evidence" value="ECO:0007669"/>
    <property type="project" value="TreeGrafter"/>
</dbReference>
<accession>K8ENA4</accession>
<keyword evidence="4" id="KW-0904">Protein phosphatase</keyword>